<accession>A0A918RWM6</accession>
<evidence type="ECO:0000313" key="3">
    <source>
        <dbReference type="Proteomes" id="UP000646579"/>
    </source>
</evidence>
<dbReference type="InterPro" id="IPR015927">
    <property type="entry name" value="Peptidase_S24_S26A/B/C"/>
</dbReference>
<comment type="caution">
    <text evidence="2">The sequence shown here is derived from an EMBL/GenBank/DDBJ whole genome shotgun (WGS) entry which is preliminary data.</text>
</comment>
<dbReference type="InterPro" id="IPR001387">
    <property type="entry name" value="Cro/C1-type_HTH"/>
</dbReference>
<dbReference type="SUPFAM" id="SSF51306">
    <property type="entry name" value="LexA/Signal peptidase"/>
    <property type="match status" value="1"/>
</dbReference>
<feature type="domain" description="HTH cro/C1-type" evidence="1">
    <location>
        <begin position="47"/>
        <end position="100"/>
    </location>
</feature>
<reference evidence="2" key="1">
    <citation type="journal article" date="2014" name="Int. J. Syst. Evol. Microbiol.">
        <title>Complete genome sequence of Corynebacterium casei LMG S-19264T (=DSM 44701T), isolated from a smear-ripened cheese.</title>
        <authorList>
            <consortium name="US DOE Joint Genome Institute (JGI-PGF)"/>
            <person name="Walter F."/>
            <person name="Albersmeier A."/>
            <person name="Kalinowski J."/>
            <person name="Ruckert C."/>
        </authorList>
    </citation>
    <scope>NUCLEOTIDE SEQUENCE</scope>
    <source>
        <strain evidence="2">KCTC 32437</strain>
    </source>
</reference>
<reference evidence="2" key="2">
    <citation type="submission" date="2020-09" db="EMBL/GenBank/DDBJ databases">
        <authorList>
            <person name="Sun Q."/>
            <person name="Kim S."/>
        </authorList>
    </citation>
    <scope>NUCLEOTIDE SEQUENCE</scope>
    <source>
        <strain evidence="2">KCTC 32437</strain>
    </source>
</reference>
<evidence type="ECO:0000259" key="1">
    <source>
        <dbReference type="PROSITE" id="PS50943"/>
    </source>
</evidence>
<dbReference type="CDD" id="cd00093">
    <property type="entry name" value="HTH_XRE"/>
    <property type="match status" value="1"/>
</dbReference>
<dbReference type="SUPFAM" id="SSF47413">
    <property type="entry name" value="lambda repressor-like DNA-binding domains"/>
    <property type="match status" value="1"/>
</dbReference>
<gene>
    <name evidence="2" type="ORF">GCM10007989_07660</name>
</gene>
<name>A0A918RWM6_9HYPH</name>
<dbReference type="Pfam" id="PF13560">
    <property type="entry name" value="HTH_31"/>
    <property type="match status" value="1"/>
</dbReference>
<protein>
    <recommendedName>
        <fullName evidence="1">HTH cro/C1-type domain-containing protein</fullName>
    </recommendedName>
</protein>
<dbReference type="PROSITE" id="PS50943">
    <property type="entry name" value="HTH_CROC1"/>
    <property type="match status" value="1"/>
</dbReference>
<dbReference type="InterPro" id="IPR036286">
    <property type="entry name" value="LexA/Signal_pep-like_sf"/>
</dbReference>
<dbReference type="Proteomes" id="UP000646579">
    <property type="component" value="Unassembled WGS sequence"/>
</dbReference>
<dbReference type="CDD" id="cd06529">
    <property type="entry name" value="S24_LexA-like"/>
    <property type="match status" value="1"/>
</dbReference>
<dbReference type="Gene3D" id="1.10.260.40">
    <property type="entry name" value="lambda repressor-like DNA-binding domains"/>
    <property type="match status" value="1"/>
</dbReference>
<evidence type="ECO:0000313" key="2">
    <source>
        <dbReference type="EMBL" id="GHA15360.1"/>
    </source>
</evidence>
<keyword evidence="3" id="KW-1185">Reference proteome</keyword>
<proteinExistence type="predicted"/>
<dbReference type="Gene3D" id="2.10.109.10">
    <property type="entry name" value="Umud Fragment, subunit A"/>
    <property type="match status" value="1"/>
</dbReference>
<dbReference type="GO" id="GO:0003677">
    <property type="term" value="F:DNA binding"/>
    <property type="evidence" value="ECO:0007669"/>
    <property type="project" value="InterPro"/>
</dbReference>
<organism evidence="2 3">
    <name type="scientific">Devosia pacifica</name>
    <dbReference type="NCBI Taxonomy" id="1335967"/>
    <lineage>
        <taxon>Bacteria</taxon>
        <taxon>Pseudomonadati</taxon>
        <taxon>Pseudomonadota</taxon>
        <taxon>Alphaproteobacteria</taxon>
        <taxon>Hyphomicrobiales</taxon>
        <taxon>Devosiaceae</taxon>
        <taxon>Devosia</taxon>
    </lineage>
</organism>
<dbReference type="SMART" id="SM00530">
    <property type="entry name" value="HTH_XRE"/>
    <property type="match status" value="1"/>
</dbReference>
<dbReference type="AlphaFoldDB" id="A0A918RWM6"/>
<dbReference type="EMBL" id="BMZE01000001">
    <property type="protein sequence ID" value="GHA15360.1"/>
    <property type="molecule type" value="Genomic_DNA"/>
</dbReference>
<sequence length="248" mass="27902">MFHTHTLTPNKCEVSNLFVWRYVLEALHGRVLDTHMADSFEKIGDLIREKREARGWSQDVLAERVGTSQQNIGRIETGKVKHSRYIDPILRVLGSDISRAVSQTAEPGEVIPQDLLVGEKGMPLYAQAEGGDGAIIINFDPIDYLKWPAPLINIREGFGVLVTEESMFPAFEPGDIALVNPRLPPRRGKNCVLLGPESSMKVRALIKRYQSQSDGIWRVSQWNPAEDFSLAKAEWPRCYSVVGKYDAR</sequence>
<dbReference type="InterPro" id="IPR010982">
    <property type="entry name" value="Lambda_DNA-bd_dom_sf"/>
</dbReference>
<dbReference type="Pfam" id="PF00717">
    <property type="entry name" value="Peptidase_S24"/>
    <property type="match status" value="1"/>
</dbReference>
<dbReference type="InterPro" id="IPR039418">
    <property type="entry name" value="LexA-like"/>
</dbReference>